<dbReference type="Pfam" id="PF03819">
    <property type="entry name" value="MazG"/>
    <property type="match status" value="2"/>
</dbReference>
<feature type="coiled-coil region" evidence="1">
    <location>
        <begin position="386"/>
        <end position="455"/>
    </location>
</feature>
<dbReference type="InterPro" id="IPR014777">
    <property type="entry name" value="4pyrrole_Mease_sub1"/>
</dbReference>
<dbReference type="InterPro" id="IPR048011">
    <property type="entry name" value="NTP-PPase_MazG-like_C"/>
</dbReference>
<dbReference type="FunFam" id="1.10.287.1080:FF:000003">
    <property type="entry name" value="Nucleoside triphosphate pyrophosphohydrolase"/>
    <property type="match status" value="1"/>
</dbReference>
<evidence type="ECO:0000259" key="2">
    <source>
        <dbReference type="Pfam" id="PF00590"/>
    </source>
</evidence>
<dbReference type="FunFam" id="1.10.287.1080:FF:000001">
    <property type="entry name" value="Nucleoside triphosphate pyrophosphohydrolase"/>
    <property type="match status" value="1"/>
</dbReference>
<dbReference type="EMBL" id="PGTL01000008">
    <property type="protein sequence ID" value="PJF42830.1"/>
    <property type="molecule type" value="Genomic_DNA"/>
</dbReference>
<name>A0A2M8PZ53_9CHLR</name>
<dbReference type="GO" id="GO:0046052">
    <property type="term" value="P:UTP catabolic process"/>
    <property type="evidence" value="ECO:0007669"/>
    <property type="project" value="TreeGrafter"/>
</dbReference>
<sequence length="483" mass="54016">MNITILGLGPGDPELLTRRAWRILSEAEEVYLRTARHPNVSDLPIRKLHSFDAWYDAAEDFASLYQRIAEEIVRLGRRPQGVVYAVPGHPLVGEQTVTLILQQARAQSVPVQIVDGLSFIEPLIGALGIDALDGLQIHDAETIAHMHHPPLNPDVPALLAQVYSSAVASDVKLTLANQYPETHEVILVHGAGTLSQRLERLPLYALDRQPVDHLTSLYVPPLQLPGSFEHFQEIMAHLRAPDGCPWDRQQTHESLRPYLLEETYEVLEALDNGDIELLKRELGDLLLQVVFHAQIAVESGEFSMADVIAHVCQKLIRRHPHVWGDVQVSDSAQVHANWDQIKRQERAAEGITERGPSALDGVPKTLPALAAAAAIHARASRVGFEWSRLEDVIAKVREELDELLRADDAEQRREEFGDVLSSLVNLARWYQIDPEAALRENIAKFVRRFQRLEQQVAAQGKALQSMTLDELDALWNAVKSEGL</sequence>
<dbReference type="PANTHER" id="PTHR30522:SF0">
    <property type="entry name" value="NUCLEOSIDE TRIPHOSPHATE PYROPHOSPHOHYDROLASE"/>
    <property type="match status" value="1"/>
</dbReference>
<dbReference type="CDD" id="cd11723">
    <property type="entry name" value="YabN_N_like"/>
    <property type="match status" value="1"/>
</dbReference>
<dbReference type="GO" id="GO:0006950">
    <property type="term" value="P:response to stress"/>
    <property type="evidence" value="ECO:0007669"/>
    <property type="project" value="UniProtKB-ARBA"/>
</dbReference>
<dbReference type="SUPFAM" id="SSF53790">
    <property type="entry name" value="Tetrapyrrole methylase"/>
    <property type="match status" value="1"/>
</dbReference>
<dbReference type="InterPro" id="IPR011551">
    <property type="entry name" value="NTP_PyrPHydrolase_MazG"/>
</dbReference>
<dbReference type="InterPro" id="IPR048015">
    <property type="entry name" value="NTP-PPase_MazG-like_N"/>
</dbReference>
<keyword evidence="4" id="KW-0378">Hydrolase</keyword>
<comment type="caution">
    <text evidence="4">The sequence shown here is derived from an EMBL/GenBank/DDBJ whole genome shotgun (WGS) entry which is preliminary data.</text>
</comment>
<evidence type="ECO:0000313" key="4">
    <source>
        <dbReference type="EMBL" id="PJF42830.1"/>
    </source>
</evidence>
<gene>
    <name evidence="4" type="ORF">CUN50_02775</name>
</gene>
<dbReference type="GO" id="GO:0006203">
    <property type="term" value="P:dGTP catabolic process"/>
    <property type="evidence" value="ECO:0007669"/>
    <property type="project" value="TreeGrafter"/>
</dbReference>
<reference evidence="4 5" key="1">
    <citation type="submission" date="2017-11" db="EMBL/GenBank/DDBJ databases">
        <title>Evolution of Phototrophy in the Chloroflexi Phylum Driven by Horizontal Gene Transfer.</title>
        <authorList>
            <person name="Ward L.M."/>
            <person name="Hemp J."/>
            <person name="Shih P.M."/>
            <person name="Mcglynn S.E."/>
            <person name="Fischer W."/>
        </authorList>
    </citation>
    <scope>NUCLEOTIDE SEQUENCE [LARGE SCALE GENOMIC DNA]</scope>
    <source>
        <strain evidence="4">CP1_1M</strain>
    </source>
</reference>
<dbReference type="NCBIfam" id="TIGR00444">
    <property type="entry name" value="mazG"/>
    <property type="match status" value="1"/>
</dbReference>
<dbReference type="NCBIfam" id="NF007113">
    <property type="entry name" value="PRK09562.1"/>
    <property type="match status" value="1"/>
</dbReference>
<dbReference type="InterPro" id="IPR035013">
    <property type="entry name" value="YabN_N"/>
</dbReference>
<dbReference type="InterPro" id="IPR035996">
    <property type="entry name" value="4pyrrol_Methylase_sf"/>
</dbReference>
<dbReference type="GO" id="GO:0046076">
    <property type="term" value="P:dTTP catabolic process"/>
    <property type="evidence" value="ECO:0007669"/>
    <property type="project" value="TreeGrafter"/>
</dbReference>
<dbReference type="CDD" id="cd11529">
    <property type="entry name" value="NTP-PPase_MazG_Cterm"/>
    <property type="match status" value="1"/>
</dbReference>
<dbReference type="CDD" id="cd11528">
    <property type="entry name" value="NTP-PPase_MazG_Nterm"/>
    <property type="match status" value="1"/>
</dbReference>
<dbReference type="SUPFAM" id="SSF101386">
    <property type="entry name" value="all-alpha NTP pyrophosphatases"/>
    <property type="match status" value="2"/>
</dbReference>
<dbReference type="GO" id="GO:0046061">
    <property type="term" value="P:dATP catabolic process"/>
    <property type="evidence" value="ECO:0007669"/>
    <property type="project" value="TreeGrafter"/>
</dbReference>
<dbReference type="Gene3D" id="3.40.1010.10">
    <property type="entry name" value="Cobalt-precorrin-4 Transmethylase, Domain 1"/>
    <property type="match status" value="1"/>
</dbReference>
<evidence type="ECO:0000256" key="1">
    <source>
        <dbReference type="SAM" id="Coils"/>
    </source>
</evidence>
<dbReference type="GO" id="GO:0046047">
    <property type="term" value="P:TTP catabolic process"/>
    <property type="evidence" value="ECO:0007669"/>
    <property type="project" value="TreeGrafter"/>
</dbReference>
<dbReference type="InterPro" id="IPR024180">
    <property type="entry name" value="Tetrapyrrole_Mease/MazG_pred"/>
</dbReference>
<accession>A0A2M8PZ53</accession>
<feature type="domain" description="Tetrapyrrole methylase" evidence="2">
    <location>
        <begin position="3"/>
        <end position="206"/>
    </location>
</feature>
<protein>
    <submittedName>
        <fullName evidence="4">Nucleoside triphosphate pyrophosphohydrolase</fullName>
    </submittedName>
</protein>
<proteinExistence type="predicted"/>
<feature type="domain" description="NTP pyrophosphohydrolase MazG-like" evidence="3">
    <location>
        <begin position="392"/>
        <end position="448"/>
    </location>
</feature>
<organism evidence="4 5">
    <name type="scientific">Candidatus Thermofonsia Clade 1 bacterium</name>
    <dbReference type="NCBI Taxonomy" id="2364210"/>
    <lineage>
        <taxon>Bacteria</taxon>
        <taxon>Bacillati</taxon>
        <taxon>Chloroflexota</taxon>
        <taxon>Candidatus Thermofontia</taxon>
        <taxon>Candidatus Thermofonsia Clade 1</taxon>
    </lineage>
</organism>
<dbReference type="GO" id="GO:0046081">
    <property type="term" value="P:dUTP catabolic process"/>
    <property type="evidence" value="ECO:0007669"/>
    <property type="project" value="TreeGrafter"/>
</dbReference>
<dbReference type="AlphaFoldDB" id="A0A2M8PZ53"/>
<dbReference type="PIRSF" id="PIRSF002845">
    <property type="entry name" value="Ttrprl_mtas_MazG"/>
    <property type="match status" value="1"/>
</dbReference>
<dbReference type="GO" id="GO:0008168">
    <property type="term" value="F:methyltransferase activity"/>
    <property type="evidence" value="ECO:0007669"/>
    <property type="project" value="InterPro"/>
</dbReference>
<dbReference type="Pfam" id="PF00590">
    <property type="entry name" value="TP_methylase"/>
    <property type="match status" value="1"/>
</dbReference>
<evidence type="ECO:0000259" key="3">
    <source>
        <dbReference type="Pfam" id="PF03819"/>
    </source>
</evidence>
<dbReference type="Proteomes" id="UP000228947">
    <property type="component" value="Unassembled WGS sequence"/>
</dbReference>
<dbReference type="PANTHER" id="PTHR30522">
    <property type="entry name" value="NUCLEOSIDE TRIPHOSPHATE PYROPHOSPHOHYDROLASE"/>
    <property type="match status" value="1"/>
</dbReference>
<dbReference type="GO" id="GO:0047429">
    <property type="term" value="F:nucleoside triphosphate diphosphatase activity"/>
    <property type="evidence" value="ECO:0007669"/>
    <property type="project" value="InterPro"/>
</dbReference>
<dbReference type="Gene3D" id="1.10.287.1080">
    <property type="entry name" value="MazG-like"/>
    <property type="match status" value="2"/>
</dbReference>
<keyword evidence="1" id="KW-0175">Coiled coil</keyword>
<dbReference type="InterPro" id="IPR004518">
    <property type="entry name" value="MazG-like_dom"/>
</dbReference>
<feature type="domain" description="NTP pyrophosphohydrolase MazG-like" evidence="3">
    <location>
        <begin position="250"/>
        <end position="323"/>
    </location>
</feature>
<evidence type="ECO:0000313" key="5">
    <source>
        <dbReference type="Proteomes" id="UP000228947"/>
    </source>
</evidence>
<dbReference type="InterPro" id="IPR000878">
    <property type="entry name" value="4pyrrol_Mease"/>
</dbReference>